<evidence type="ECO:0000313" key="3">
    <source>
        <dbReference type="Proteomes" id="UP000053268"/>
    </source>
</evidence>
<reference evidence="2 3" key="1">
    <citation type="journal article" date="2015" name="Nat. Commun.">
        <title>Outbred genome sequencing and CRISPR/Cas9 gene editing in butterflies.</title>
        <authorList>
            <person name="Li X."/>
            <person name="Fan D."/>
            <person name="Zhang W."/>
            <person name="Liu G."/>
            <person name="Zhang L."/>
            <person name="Zhao L."/>
            <person name="Fang X."/>
            <person name="Chen L."/>
            <person name="Dong Y."/>
            <person name="Chen Y."/>
            <person name="Ding Y."/>
            <person name="Zhao R."/>
            <person name="Feng M."/>
            <person name="Zhu Y."/>
            <person name="Feng Y."/>
            <person name="Jiang X."/>
            <person name="Zhu D."/>
            <person name="Xiang H."/>
            <person name="Feng X."/>
            <person name="Li S."/>
            <person name="Wang J."/>
            <person name="Zhang G."/>
            <person name="Kronforst M.R."/>
            <person name="Wang W."/>
        </authorList>
    </citation>
    <scope>NUCLEOTIDE SEQUENCE [LARGE SCALE GENOMIC DNA]</scope>
    <source>
        <strain evidence="2">Ya'a_city_454_Px</strain>
        <tissue evidence="2">Whole body</tissue>
    </source>
</reference>
<protein>
    <submittedName>
        <fullName evidence="2">Uncharacterized protein</fullName>
    </submittedName>
</protein>
<proteinExistence type="predicted"/>
<evidence type="ECO:0000256" key="1">
    <source>
        <dbReference type="SAM" id="MobiDB-lite"/>
    </source>
</evidence>
<sequence>MAGQILTDVLFPFPHLFLRKGWVVEVDFPDERMHRKGKYFLSVHPLLRRLKMLYSVILFILKWLLMTKAAYDTSSKDITYWTTEKPDILSKIRHITETKDGKTNVSCGWSRGKQLEMYVLFEKNFNVAAVYLVLIICTFQDVEVKSMRVSRQVTSDFQSQVTNSVNASDNSLAENVGQVIDEVYDDLINDNCNVCIGRPYPKVPENQYNPSDNKESGYESQDCYTENTIIDEECEATGDDENEKEYEGKNSAKYDDENEPEENNKYKSSIQCDNYVENQHEDNEYPENNYWKPMVSFDDKVKPVKETDVKSDDKFGYLRPYQPPSFIYGLNTYPHYAYDGFPAHLHKPIWSYPDINYFVKKVNKDKPYVSYENK</sequence>
<keyword evidence="3" id="KW-1185">Reference proteome</keyword>
<feature type="compositionally biased region" description="Basic and acidic residues" evidence="1">
    <location>
        <begin position="245"/>
        <end position="255"/>
    </location>
</feature>
<gene>
    <name evidence="2" type="ORF">RR46_02298</name>
</gene>
<feature type="compositionally biased region" description="Acidic residues" evidence="1">
    <location>
        <begin position="235"/>
        <end position="244"/>
    </location>
</feature>
<dbReference type="Proteomes" id="UP000053268">
    <property type="component" value="Unassembled WGS sequence"/>
</dbReference>
<name>A0A194QQG9_PAPXU</name>
<accession>A0A194QQG9</accession>
<feature type="region of interest" description="Disordered" evidence="1">
    <location>
        <begin position="235"/>
        <end position="269"/>
    </location>
</feature>
<dbReference type="AlphaFoldDB" id="A0A194QQG9"/>
<dbReference type="EMBL" id="KQ458575">
    <property type="protein sequence ID" value="KPJ05776.1"/>
    <property type="molecule type" value="Genomic_DNA"/>
</dbReference>
<organism evidence="2 3">
    <name type="scientific">Papilio xuthus</name>
    <name type="common">Asian swallowtail butterfly</name>
    <dbReference type="NCBI Taxonomy" id="66420"/>
    <lineage>
        <taxon>Eukaryota</taxon>
        <taxon>Metazoa</taxon>
        <taxon>Ecdysozoa</taxon>
        <taxon>Arthropoda</taxon>
        <taxon>Hexapoda</taxon>
        <taxon>Insecta</taxon>
        <taxon>Pterygota</taxon>
        <taxon>Neoptera</taxon>
        <taxon>Endopterygota</taxon>
        <taxon>Lepidoptera</taxon>
        <taxon>Glossata</taxon>
        <taxon>Ditrysia</taxon>
        <taxon>Papilionoidea</taxon>
        <taxon>Papilionidae</taxon>
        <taxon>Papilioninae</taxon>
        <taxon>Papilio</taxon>
    </lineage>
</organism>
<evidence type="ECO:0000313" key="2">
    <source>
        <dbReference type="EMBL" id="KPJ05776.1"/>
    </source>
</evidence>